<evidence type="ECO:0000256" key="2">
    <source>
        <dbReference type="ARBA" id="ARBA00023012"/>
    </source>
</evidence>
<dbReference type="FunFam" id="3.40.50.2300:FF:000001">
    <property type="entry name" value="DNA-binding response regulator PhoB"/>
    <property type="match status" value="1"/>
</dbReference>
<evidence type="ECO:0000259" key="7">
    <source>
        <dbReference type="PROSITE" id="PS51755"/>
    </source>
</evidence>
<gene>
    <name evidence="8" type="primary">mprA_1</name>
    <name evidence="8" type="ORF">KBTEX_00049</name>
</gene>
<dbReference type="InterPro" id="IPR016032">
    <property type="entry name" value="Sig_transdc_resp-reg_C-effctor"/>
</dbReference>
<dbReference type="InterPro" id="IPR001867">
    <property type="entry name" value="OmpR/PhoB-type_DNA-bd"/>
</dbReference>
<dbReference type="Gene3D" id="3.40.50.2300">
    <property type="match status" value="1"/>
</dbReference>
<proteinExistence type="predicted"/>
<protein>
    <submittedName>
        <fullName evidence="8">Response regulator MprA</fullName>
    </submittedName>
</protein>
<dbReference type="GO" id="GO:0000156">
    <property type="term" value="F:phosphorelay response regulator activity"/>
    <property type="evidence" value="ECO:0007669"/>
    <property type="project" value="TreeGrafter"/>
</dbReference>
<dbReference type="SUPFAM" id="SSF52172">
    <property type="entry name" value="CheY-like"/>
    <property type="match status" value="1"/>
</dbReference>
<dbReference type="InterPro" id="IPR036388">
    <property type="entry name" value="WH-like_DNA-bd_sf"/>
</dbReference>
<reference evidence="8" key="1">
    <citation type="submission" date="2019-06" db="EMBL/GenBank/DDBJ databases">
        <authorList>
            <person name="Murdoch R.W."/>
            <person name="Fathepure B."/>
        </authorList>
    </citation>
    <scope>NUCLEOTIDE SEQUENCE</scope>
</reference>
<dbReference type="PANTHER" id="PTHR48111">
    <property type="entry name" value="REGULATOR OF RPOS"/>
    <property type="match status" value="1"/>
</dbReference>
<keyword evidence="2" id="KW-0902">Two-component regulatory system</keyword>
<evidence type="ECO:0000256" key="4">
    <source>
        <dbReference type="ARBA" id="ARBA00023125"/>
    </source>
</evidence>
<dbReference type="InterPro" id="IPR039420">
    <property type="entry name" value="WalR-like"/>
</dbReference>
<dbReference type="SUPFAM" id="SSF46894">
    <property type="entry name" value="C-terminal effector domain of the bipartite response regulators"/>
    <property type="match status" value="1"/>
</dbReference>
<dbReference type="GO" id="GO:0032993">
    <property type="term" value="C:protein-DNA complex"/>
    <property type="evidence" value="ECO:0007669"/>
    <property type="project" value="TreeGrafter"/>
</dbReference>
<dbReference type="PROSITE" id="PS50110">
    <property type="entry name" value="RESPONSE_REGULATORY"/>
    <property type="match status" value="1"/>
</dbReference>
<dbReference type="GO" id="GO:0000976">
    <property type="term" value="F:transcription cis-regulatory region binding"/>
    <property type="evidence" value="ECO:0007669"/>
    <property type="project" value="TreeGrafter"/>
</dbReference>
<dbReference type="Pfam" id="PF00072">
    <property type="entry name" value="Response_reg"/>
    <property type="match status" value="1"/>
</dbReference>
<keyword evidence="4" id="KW-0238">DNA-binding</keyword>
<dbReference type="AlphaFoldDB" id="A0A5B8R4W7"/>
<dbReference type="Pfam" id="PF00486">
    <property type="entry name" value="Trans_reg_C"/>
    <property type="match status" value="1"/>
</dbReference>
<dbReference type="PANTHER" id="PTHR48111:SF22">
    <property type="entry name" value="REGULATOR OF RPOS"/>
    <property type="match status" value="1"/>
</dbReference>
<evidence type="ECO:0000256" key="1">
    <source>
        <dbReference type="ARBA" id="ARBA00022553"/>
    </source>
</evidence>
<dbReference type="Gene3D" id="1.10.10.10">
    <property type="entry name" value="Winged helix-like DNA-binding domain superfamily/Winged helix DNA-binding domain"/>
    <property type="match status" value="1"/>
</dbReference>
<feature type="domain" description="OmpR/PhoB-type" evidence="7">
    <location>
        <begin position="126"/>
        <end position="223"/>
    </location>
</feature>
<keyword evidence="3" id="KW-0805">Transcription regulation</keyword>
<keyword evidence="5" id="KW-0804">Transcription</keyword>
<dbReference type="InterPro" id="IPR001789">
    <property type="entry name" value="Sig_transdc_resp-reg_receiver"/>
</dbReference>
<dbReference type="SMART" id="SM00862">
    <property type="entry name" value="Trans_reg_C"/>
    <property type="match status" value="1"/>
</dbReference>
<dbReference type="GO" id="GO:0006355">
    <property type="term" value="P:regulation of DNA-templated transcription"/>
    <property type="evidence" value="ECO:0007669"/>
    <property type="project" value="InterPro"/>
</dbReference>
<sequence>MTSILVVEDNLDLAANILDYMESCGHEADAAADGREALRLTGRHRYDAIVLDLALPGVDGLTVCRRLREAGDGTPVIMLTARGELEEKLAGIEHGADDYLVKPVALAELEARVRAQVRRARGEFTRTRLRVGELELDERTHEVVRAGRRVNLARADFLLLRRLMRDAPDVVTRGVLEEAVWGDEPPATDTLRAHIHRLRRAIDHPFTHPMLRTVHGVGYRLVAPDDAPA</sequence>
<dbReference type="CDD" id="cd17574">
    <property type="entry name" value="REC_OmpR"/>
    <property type="match status" value="1"/>
</dbReference>
<accession>A0A5B8R4W7</accession>
<name>A0A5B8R4W7_9ZZZZ</name>
<evidence type="ECO:0000313" key="8">
    <source>
        <dbReference type="EMBL" id="QEA03749.1"/>
    </source>
</evidence>
<keyword evidence="1" id="KW-0597">Phosphoprotein</keyword>
<dbReference type="EMBL" id="MN079076">
    <property type="protein sequence ID" value="QEA03749.1"/>
    <property type="molecule type" value="Genomic_DNA"/>
</dbReference>
<organism evidence="8">
    <name type="scientific">uncultured organism</name>
    <dbReference type="NCBI Taxonomy" id="155900"/>
    <lineage>
        <taxon>unclassified sequences</taxon>
        <taxon>environmental samples</taxon>
    </lineage>
</organism>
<evidence type="ECO:0000256" key="3">
    <source>
        <dbReference type="ARBA" id="ARBA00023015"/>
    </source>
</evidence>
<feature type="domain" description="Response regulatory" evidence="6">
    <location>
        <begin position="3"/>
        <end position="117"/>
    </location>
</feature>
<dbReference type="Gene3D" id="6.10.250.690">
    <property type="match status" value="1"/>
</dbReference>
<dbReference type="PROSITE" id="PS51755">
    <property type="entry name" value="OMPR_PHOB"/>
    <property type="match status" value="1"/>
</dbReference>
<evidence type="ECO:0000259" key="6">
    <source>
        <dbReference type="PROSITE" id="PS50110"/>
    </source>
</evidence>
<dbReference type="SMART" id="SM00448">
    <property type="entry name" value="REC"/>
    <property type="match status" value="1"/>
</dbReference>
<dbReference type="CDD" id="cd00383">
    <property type="entry name" value="trans_reg_C"/>
    <property type="match status" value="1"/>
</dbReference>
<evidence type="ECO:0000256" key="5">
    <source>
        <dbReference type="ARBA" id="ARBA00023163"/>
    </source>
</evidence>
<dbReference type="InterPro" id="IPR011006">
    <property type="entry name" value="CheY-like_superfamily"/>
</dbReference>